<accession>A0A1G7N4J6</accession>
<evidence type="ECO:0000313" key="1">
    <source>
        <dbReference type="EMBL" id="SDF68866.1"/>
    </source>
</evidence>
<dbReference type="Proteomes" id="UP000199355">
    <property type="component" value="Unassembled WGS sequence"/>
</dbReference>
<sequence>MALALDEPNDQDQTEEQAGYTFCVNKPLLDQIQGVKIDLTYMGFAVDPVVPFASDGASSCGSCGGGCGS</sequence>
<gene>
    <name evidence="1" type="ORF">SAMN05192586_11093</name>
</gene>
<name>A0A1G7N4J6_9BACT</name>
<keyword evidence="2" id="KW-1185">Reference proteome</keyword>
<dbReference type="OrthoDB" id="5460919at2"/>
<organism evidence="1 2">
    <name type="scientific">Desulfovibrio legallii</name>
    <dbReference type="NCBI Taxonomy" id="571438"/>
    <lineage>
        <taxon>Bacteria</taxon>
        <taxon>Pseudomonadati</taxon>
        <taxon>Thermodesulfobacteriota</taxon>
        <taxon>Desulfovibrionia</taxon>
        <taxon>Desulfovibrionales</taxon>
        <taxon>Desulfovibrionaceae</taxon>
        <taxon>Desulfovibrio</taxon>
    </lineage>
</organism>
<evidence type="ECO:0000313" key="2">
    <source>
        <dbReference type="Proteomes" id="UP000199355"/>
    </source>
</evidence>
<dbReference type="STRING" id="571438.SAMN05192586_11093"/>
<dbReference type="EMBL" id="FNBX01000010">
    <property type="protein sequence ID" value="SDF68866.1"/>
    <property type="molecule type" value="Genomic_DNA"/>
</dbReference>
<proteinExistence type="predicted"/>
<reference evidence="2" key="1">
    <citation type="submission" date="2016-10" db="EMBL/GenBank/DDBJ databases">
        <authorList>
            <person name="Varghese N."/>
            <person name="Submissions S."/>
        </authorList>
    </citation>
    <scope>NUCLEOTIDE SEQUENCE [LARGE SCALE GENOMIC DNA]</scope>
    <source>
        <strain evidence="2">KHC7</strain>
    </source>
</reference>
<dbReference type="AlphaFoldDB" id="A0A1G7N4J6"/>
<protein>
    <submittedName>
        <fullName evidence="1">Uncharacterized protein</fullName>
    </submittedName>
</protein>